<dbReference type="Proteomes" id="UP000020218">
    <property type="component" value="Unassembled WGS sequence"/>
</dbReference>
<reference evidence="1" key="1">
    <citation type="submission" date="2014-02" db="EMBL/GenBank/DDBJ databases">
        <title>Expanding our view of genomic diversity in Candidatus Accumulibacter clades.</title>
        <authorList>
            <person name="Skennerton C.T."/>
            <person name="Barr J.J."/>
            <person name="Slater F.R."/>
            <person name="Bond P.L."/>
            <person name="Tyson G.W."/>
        </authorList>
    </citation>
    <scope>NUCLEOTIDE SEQUENCE [LARGE SCALE GENOMIC DNA]</scope>
</reference>
<dbReference type="AlphaFoldDB" id="A0A011MBN6"/>
<proteinExistence type="predicted"/>
<sequence length="151" mass="16354">MIMPMKVTGIATSSPQPWASGMRSPSSSPAKQHSCQLRYMAIDEPSWYQCLQGEASARWKRCTVTAKVSSVNQKASGMRQRCGRLRRCGRRVALYSMCRRFTISVVRTMIATGVCAAMSPTAMNCDEPAKTKADIASAAANDSPEVAAMAP</sequence>
<evidence type="ECO:0000313" key="2">
    <source>
        <dbReference type="Proteomes" id="UP000020218"/>
    </source>
</evidence>
<comment type="caution">
    <text evidence="1">The sequence shown here is derived from an EMBL/GenBank/DDBJ whole genome shotgun (WGS) entry which is preliminary data.</text>
</comment>
<keyword evidence="2" id="KW-1185">Reference proteome</keyword>
<name>A0A011MBN6_9PROT</name>
<evidence type="ECO:0000313" key="1">
    <source>
        <dbReference type="EMBL" id="EXI67138.1"/>
    </source>
</evidence>
<gene>
    <name evidence="1" type="ORF">AW08_02240</name>
</gene>
<organism evidence="1 2">
    <name type="scientific">Candidatus Accumulibacter adjunctus</name>
    <dbReference type="NCBI Taxonomy" id="1454001"/>
    <lineage>
        <taxon>Bacteria</taxon>
        <taxon>Pseudomonadati</taxon>
        <taxon>Pseudomonadota</taxon>
        <taxon>Betaproteobacteria</taxon>
        <taxon>Candidatus Accumulibacter</taxon>
    </lineage>
</organism>
<dbReference type="STRING" id="1454001.AW08_02240"/>
<dbReference type="EMBL" id="JFAX01000012">
    <property type="protein sequence ID" value="EXI67138.1"/>
    <property type="molecule type" value="Genomic_DNA"/>
</dbReference>
<accession>A0A011MBN6</accession>
<protein>
    <submittedName>
        <fullName evidence="1">Uncharacterized protein</fullName>
    </submittedName>
</protein>